<feature type="compositionally biased region" description="Low complexity" evidence="4">
    <location>
        <begin position="328"/>
        <end position="341"/>
    </location>
</feature>
<feature type="compositionally biased region" description="Polar residues" evidence="4">
    <location>
        <begin position="309"/>
        <end position="327"/>
    </location>
</feature>
<accession>A0A5C3QNU6</accession>
<name>A0A5C3QNU6_9AGAR</name>
<dbReference type="GO" id="GO:0051015">
    <property type="term" value="F:actin filament binding"/>
    <property type="evidence" value="ECO:0007669"/>
    <property type="project" value="TreeGrafter"/>
</dbReference>
<dbReference type="InterPro" id="IPR001452">
    <property type="entry name" value="SH3_domain"/>
</dbReference>
<evidence type="ECO:0000313" key="7">
    <source>
        <dbReference type="Proteomes" id="UP000305067"/>
    </source>
</evidence>
<feature type="compositionally biased region" description="Polar residues" evidence="4">
    <location>
        <begin position="377"/>
        <end position="388"/>
    </location>
</feature>
<dbReference type="CDD" id="cd11525">
    <property type="entry name" value="SYLF_SH3YL1_like"/>
    <property type="match status" value="1"/>
</dbReference>
<feature type="domain" description="SH3" evidence="5">
    <location>
        <begin position="434"/>
        <end position="494"/>
    </location>
</feature>
<reference evidence="6 7" key="1">
    <citation type="journal article" date="2019" name="Nat. Ecol. Evol.">
        <title>Megaphylogeny resolves global patterns of mushroom evolution.</title>
        <authorList>
            <person name="Varga T."/>
            <person name="Krizsan K."/>
            <person name="Foldi C."/>
            <person name="Dima B."/>
            <person name="Sanchez-Garcia M."/>
            <person name="Sanchez-Ramirez S."/>
            <person name="Szollosi G.J."/>
            <person name="Szarkandi J.G."/>
            <person name="Papp V."/>
            <person name="Albert L."/>
            <person name="Andreopoulos W."/>
            <person name="Angelini C."/>
            <person name="Antonin V."/>
            <person name="Barry K.W."/>
            <person name="Bougher N.L."/>
            <person name="Buchanan P."/>
            <person name="Buyck B."/>
            <person name="Bense V."/>
            <person name="Catcheside P."/>
            <person name="Chovatia M."/>
            <person name="Cooper J."/>
            <person name="Damon W."/>
            <person name="Desjardin D."/>
            <person name="Finy P."/>
            <person name="Geml J."/>
            <person name="Haridas S."/>
            <person name="Hughes K."/>
            <person name="Justo A."/>
            <person name="Karasinski D."/>
            <person name="Kautmanova I."/>
            <person name="Kiss B."/>
            <person name="Kocsube S."/>
            <person name="Kotiranta H."/>
            <person name="LaButti K.M."/>
            <person name="Lechner B.E."/>
            <person name="Liimatainen K."/>
            <person name="Lipzen A."/>
            <person name="Lukacs Z."/>
            <person name="Mihaltcheva S."/>
            <person name="Morgado L.N."/>
            <person name="Niskanen T."/>
            <person name="Noordeloos M.E."/>
            <person name="Ohm R.A."/>
            <person name="Ortiz-Santana B."/>
            <person name="Ovrebo C."/>
            <person name="Racz N."/>
            <person name="Riley R."/>
            <person name="Savchenko A."/>
            <person name="Shiryaev A."/>
            <person name="Soop K."/>
            <person name="Spirin V."/>
            <person name="Szebenyi C."/>
            <person name="Tomsovsky M."/>
            <person name="Tulloss R.E."/>
            <person name="Uehling J."/>
            <person name="Grigoriev I.V."/>
            <person name="Vagvolgyi C."/>
            <person name="Papp T."/>
            <person name="Martin F.M."/>
            <person name="Miettinen O."/>
            <person name="Hibbett D.S."/>
            <person name="Nagy L.G."/>
        </authorList>
    </citation>
    <scope>NUCLEOTIDE SEQUENCE [LARGE SCALE GENOMIC DNA]</scope>
    <source>
        <strain evidence="6 7">CBS 309.79</strain>
    </source>
</reference>
<dbReference type="GO" id="GO:0051017">
    <property type="term" value="P:actin filament bundle assembly"/>
    <property type="evidence" value="ECO:0007669"/>
    <property type="project" value="TreeGrafter"/>
</dbReference>
<dbReference type="STRING" id="1884261.A0A5C3QNU6"/>
<dbReference type="InterPro" id="IPR007461">
    <property type="entry name" value="Ysc84_actin-binding"/>
</dbReference>
<protein>
    <recommendedName>
        <fullName evidence="5">SH3 domain-containing protein</fullName>
    </recommendedName>
</protein>
<proteinExistence type="inferred from homology"/>
<feature type="region of interest" description="Disordered" evidence="4">
    <location>
        <begin position="306"/>
        <end position="430"/>
    </location>
</feature>
<dbReference type="PROSITE" id="PS50002">
    <property type="entry name" value="SH3"/>
    <property type="match status" value="1"/>
</dbReference>
<dbReference type="InterPro" id="IPR033643">
    <property type="entry name" value="SYLF_SH3YL1-like"/>
</dbReference>
<dbReference type="OrthoDB" id="443981at2759"/>
<dbReference type="GO" id="GO:0030479">
    <property type="term" value="C:actin cortical patch"/>
    <property type="evidence" value="ECO:0007669"/>
    <property type="project" value="TreeGrafter"/>
</dbReference>
<evidence type="ECO:0000313" key="6">
    <source>
        <dbReference type="EMBL" id="TFL03643.1"/>
    </source>
</evidence>
<evidence type="ECO:0000256" key="3">
    <source>
        <dbReference type="PROSITE-ProRule" id="PRU00192"/>
    </source>
</evidence>
<dbReference type="InterPro" id="IPR036028">
    <property type="entry name" value="SH3-like_dom_sf"/>
</dbReference>
<dbReference type="SMART" id="SM00326">
    <property type="entry name" value="SH3"/>
    <property type="match status" value="1"/>
</dbReference>
<evidence type="ECO:0000256" key="1">
    <source>
        <dbReference type="ARBA" id="ARBA00007761"/>
    </source>
</evidence>
<dbReference type="Gene3D" id="2.30.30.40">
    <property type="entry name" value="SH3 Domains"/>
    <property type="match status" value="1"/>
</dbReference>
<dbReference type="Proteomes" id="UP000305067">
    <property type="component" value="Unassembled WGS sequence"/>
</dbReference>
<dbReference type="PRINTS" id="PR00452">
    <property type="entry name" value="SH3DOMAIN"/>
</dbReference>
<organism evidence="6 7">
    <name type="scientific">Pterulicium gracile</name>
    <dbReference type="NCBI Taxonomy" id="1884261"/>
    <lineage>
        <taxon>Eukaryota</taxon>
        <taxon>Fungi</taxon>
        <taxon>Dikarya</taxon>
        <taxon>Basidiomycota</taxon>
        <taxon>Agaricomycotina</taxon>
        <taxon>Agaricomycetes</taxon>
        <taxon>Agaricomycetidae</taxon>
        <taxon>Agaricales</taxon>
        <taxon>Pleurotineae</taxon>
        <taxon>Pterulaceae</taxon>
        <taxon>Pterulicium</taxon>
    </lineage>
</organism>
<dbReference type="GO" id="GO:0035091">
    <property type="term" value="F:phosphatidylinositol binding"/>
    <property type="evidence" value="ECO:0007669"/>
    <property type="project" value="TreeGrafter"/>
</dbReference>
<gene>
    <name evidence="6" type="ORF">BDV98DRAFT_564553</name>
</gene>
<keyword evidence="2 3" id="KW-0728">SH3 domain</keyword>
<feature type="region of interest" description="Disordered" evidence="4">
    <location>
        <begin position="225"/>
        <end position="280"/>
    </location>
</feature>
<evidence type="ECO:0000256" key="2">
    <source>
        <dbReference type="ARBA" id="ARBA00022443"/>
    </source>
</evidence>
<dbReference type="PANTHER" id="PTHR15629">
    <property type="entry name" value="SH3YL1 PROTEIN"/>
    <property type="match status" value="1"/>
</dbReference>
<evidence type="ECO:0000259" key="5">
    <source>
        <dbReference type="PROSITE" id="PS50002"/>
    </source>
</evidence>
<dbReference type="InterPro" id="IPR051702">
    <property type="entry name" value="SH3_domain_YSC84-like"/>
</dbReference>
<dbReference type="PANTHER" id="PTHR15629:SF2">
    <property type="entry name" value="SH3 DOMAIN-CONTAINING YSC84-LIKE PROTEIN 1"/>
    <property type="match status" value="1"/>
</dbReference>
<dbReference type="EMBL" id="ML178820">
    <property type="protein sequence ID" value="TFL03643.1"/>
    <property type="molecule type" value="Genomic_DNA"/>
</dbReference>
<sequence>MKLTTPVPQSLQKECQKAANIFKSFIDSGNNGLDGMIPRAVLDNAKGFAIFSVFKAGFVLSARAGSGIVIARLPDGSWSAPSAIGTAGLGLGGQLGAEITEFLIVLNSGSAITSFMSAGSLTLGGNASIALGPLGRNGEAAGSLSSKGKMAAMYSYSKTKGLFGGLSIEGSLIVERQDANALAYESDVTARQLLSGSIGVPPWAQGLVKTLDFCTGLPGGRKWIQDGQGERGYSFTGAGTPRQESPPSFLRKKSRDPTPSSRSGTGAKADSYFPAQSATTQVEDDIWDRPNSTPAHRQTPSFDTVFESDYSSNVPPARTSPTNRFRTFSSPKASPFFSSESPKAKAPPFFTSEPTGHAPSRSFSHSIPEQRPAPSRRTFSLSSSNRFSTHGGGGSLYDDLPEDDVFTDPQDRPQRRQSYFAPNPELSRPLAPHEGIARAMAVYPFLAKQAGDLSFNKGDIIIVTKKSQSVDDWWTGKHLDGTTGTFPANYVELM</sequence>
<dbReference type="FunFam" id="2.30.30.40:FF:000100">
    <property type="entry name" value="SH3 domain-containing YSC84-like protein 1"/>
    <property type="match status" value="1"/>
</dbReference>
<dbReference type="GO" id="GO:0051666">
    <property type="term" value="P:actin cortical patch localization"/>
    <property type="evidence" value="ECO:0007669"/>
    <property type="project" value="TreeGrafter"/>
</dbReference>
<keyword evidence="7" id="KW-1185">Reference proteome</keyword>
<comment type="similarity">
    <text evidence="1">Belongs to the SH3YL1 family.</text>
</comment>
<evidence type="ECO:0000256" key="4">
    <source>
        <dbReference type="SAM" id="MobiDB-lite"/>
    </source>
</evidence>
<dbReference type="AlphaFoldDB" id="A0A5C3QNU6"/>
<dbReference type="SUPFAM" id="SSF50044">
    <property type="entry name" value="SH3-domain"/>
    <property type="match status" value="1"/>
</dbReference>
<dbReference type="Pfam" id="PF14604">
    <property type="entry name" value="SH3_9"/>
    <property type="match status" value="1"/>
</dbReference>
<dbReference type="Pfam" id="PF04366">
    <property type="entry name" value="Ysc84"/>
    <property type="match status" value="1"/>
</dbReference>